<evidence type="ECO:0000256" key="7">
    <source>
        <dbReference type="SAM" id="SignalP"/>
    </source>
</evidence>
<dbReference type="InterPro" id="IPR037045">
    <property type="entry name" value="S8pro/Inhibitor_I9_sf"/>
</dbReference>
<dbReference type="PRINTS" id="PR00723">
    <property type="entry name" value="SUBTILISIN"/>
</dbReference>
<accession>A0A450U6Y7</accession>
<evidence type="ECO:0000256" key="3">
    <source>
        <dbReference type="ARBA" id="ARBA00022801"/>
    </source>
</evidence>
<dbReference type="InterPro" id="IPR023828">
    <property type="entry name" value="Peptidase_S8_Ser-AS"/>
</dbReference>
<dbReference type="EMBL" id="CAADFH010000001">
    <property type="protein sequence ID" value="VFJ87460.1"/>
    <property type="molecule type" value="Genomic_DNA"/>
</dbReference>
<evidence type="ECO:0000259" key="9">
    <source>
        <dbReference type="Pfam" id="PF05922"/>
    </source>
</evidence>
<dbReference type="InterPro" id="IPR023827">
    <property type="entry name" value="Peptidase_S8_Asp-AS"/>
</dbReference>
<feature type="chain" id="PRO_5019497116" evidence="7">
    <location>
        <begin position="22"/>
        <end position="625"/>
    </location>
</feature>
<evidence type="ECO:0000256" key="4">
    <source>
        <dbReference type="ARBA" id="ARBA00022825"/>
    </source>
</evidence>
<dbReference type="InterPro" id="IPR036852">
    <property type="entry name" value="Peptidase_S8/S53_dom_sf"/>
</dbReference>
<dbReference type="InterPro" id="IPR010259">
    <property type="entry name" value="S8pro/Inhibitor_I9"/>
</dbReference>
<dbReference type="PANTHER" id="PTHR43806">
    <property type="entry name" value="PEPTIDASE S8"/>
    <property type="match status" value="1"/>
</dbReference>
<evidence type="ECO:0000256" key="2">
    <source>
        <dbReference type="ARBA" id="ARBA00022670"/>
    </source>
</evidence>
<evidence type="ECO:0000256" key="6">
    <source>
        <dbReference type="RuleBase" id="RU003355"/>
    </source>
</evidence>
<dbReference type="PROSITE" id="PS00138">
    <property type="entry name" value="SUBTILASE_SER"/>
    <property type="match status" value="1"/>
</dbReference>
<dbReference type="SUPFAM" id="SSF52743">
    <property type="entry name" value="Subtilisin-like"/>
    <property type="match status" value="1"/>
</dbReference>
<dbReference type="FunFam" id="3.40.50.200:FF:000014">
    <property type="entry name" value="Proteinase K"/>
    <property type="match status" value="1"/>
</dbReference>
<keyword evidence="2 5" id="KW-0645">Protease</keyword>
<evidence type="ECO:0000313" key="10">
    <source>
        <dbReference type="EMBL" id="VFJ87460.1"/>
    </source>
</evidence>
<keyword evidence="4 5" id="KW-0720">Serine protease</keyword>
<evidence type="ECO:0000256" key="5">
    <source>
        <dbReference type="PROSITE-ProRule" id="PRU01240"/>
    </source>
</evidence>
<dbReference type="GO" id="GO:0005615">
    <property type="term" value="C:extracellular space"/>
    <property type="evidence" value="ECO:0007669"/>
    <property type="project" value="TreeGrafter"/>
</dbReference>
<dbReference type="GO" id="GO:0006508">
    <property type="term" value="P:proteolysis"/>
    <property type="evidence" value="ECO:0007669"/>
    <property type="project" value="UniProtKB-KW"/>
</dbReference>
<gene>
    <name evidence="10" type="ORF">BECKLFY1418A_GA0070994_1001122</name>
</gene>
<name>A0A450U6Y7_9GAMM</name>
<dbReference type="InterPro" id="IPR050131">
    <property type="entry name" value="Peptidase_S8_subtilisin-like"/>
</dbReference>
<feature type="active site" description="Charge relay system" evidence="5">
    <location>
        <position position="381"/>
    </location>
</feature>
<protein>
    <submittedName>
        <fullName evidence="10">Peptidase inhibitor I9</fullName>
    </submittedName>
</protein>
<feature type="active site" description="Charge relay system" evidence="5">
    <location>
        <position position="196"/>
    </location>
</feature>
<feature type="active site" description="Charge relay system" evidence="5">
    <location>
        <position position="229"/>
    </location>
</feature>
<evidence type="ECO:0000259" key="8">
    <source>
        <dbReference type="Pfam" id="PF00082"/>
    </source>
</evidence>
<organism evidence="10">
    <name type="scientific">Candidatus Kentrum sp. LFY</name>
    <dbReference type="NCBI Taxonomy" id="2126342"/>
    <lineage>
        <taxon>Bacteria</taxon>
        <taxon>Pseudomonadati</taxon>
        <taxon>Pseudomonadota</taxon>
        <taxon>Gammaproteobacteria</taxon>
        <taxon>Candidatus Kentrum</taxon>
    </lineage>
</organism>
<dbReference type="CDD" id="cd04077">
    <property type="entry name" value="Peptidases_S8_PCSK9_ProteinaseK_like"/>
    <property type="match status" value="1"/>
</dbReference>
<dbReference type="Gene3D" id="3.40.50.200">
    <property type="entry name" value="Peptidase S8/S53 domain"/>
    <property type="match status" value="1"/>
</dbReference>
<keyword evidence="3 5" id="KW-0378">Hydrolase</keyword>
<comment type="similarity">
    <text evidence="1 5 6">Belongs to the peptidase S8 family.</text>
</comment>
<feature type="domain" description="Inhibitor I9" evidence="9">
    <location>
        <begin position="38"/>
        <end position="154"/>
    </location>
</feature>
<dbReference type="PROSITE" id="PS51892">
    <property type="entry name" value="SUBTILASE"/>
    <property type="match status" value="1"/>
</dbReference>
<dbReference type="Pfam" id="PF05922">
    <property type="entry name" value="Inhibitor_I9"/>
    <property type="match status" value="1"/>
</dbReference>
<keyword evidence="7" id="KW-0732">Signal</keyword>
<dbReference type="InterPro" id="IPR022398">
    <property type="entry name" value="Peptidase_S8_His-AS"/>
</dbReference>
<evidence type="ECO:0000256" key="1">
    <source>
        <dbReference type="ARBA" id="ARBA00011073"/>
    </source>
</evidence>
<dbReference type="InterPro" id="IPR015500">
    <property type="entry name" value="Peptidase_S8_subtilisin-rel"/>
</dbReference>
<dbReference type="InterPro" id="IPR034193">
    <property type="entry name" value="PCSK9_ProteinaseK-like"/>
</dbReference>
<dbReference type="PROSITE" id="PS00136">
    <property type="entry name" value="SUBTILASE_ASP"/>
    <property type="match status" value="1"/>
</dbReference>
<proteinExistence type="inferred from homology"/>
<dbReference type="Gene3D" id="3.30.70.80">
    <property type="entry name" value="Peptidase S8 propeptide/proteinase inhibitor I9"/>
    <property type="match status" value="1"/>
</dbReference>
<feature type="signal peptide" evidence="7">
    <location>
        <begin position="1"/>
        <end position="21"/>
    </location>
</feature>
<dbReference type="InterPro" id="IPR000209">
    <property type="entry name" value="Peptidase_S8/S53_dom"/>
</dbReference>
<dbReference type="Pfam" id="PF00082">
    <property type="entry name" value="Peptidase_S8"/>
    <property type="match status" value="1"/>
</dbReference>
<dbReference type="GO" id="GO:0004252">
    <property type="term" value="F:serine-type endopeptidase activity"/>
    <property type="evidence" value="ECO:0007669"/>
    <property type="project" value="UniProtKB-UniRule"/>
</dbReference>
<dbReference type="PANTHER" id="PTHR43806:SF11">
    <property type="entry name" value="CEREVISIN-RELATED"/>
    <property type="match status" value="1"/>
</dbReference>
<reference evidence="10" key="1">
    <citation type="submission" date="2019-02" db="EMBL/GenBank/DDBJ databases">
        <authorList>
            <person name="Gruber-Vodicka R. H."/>
            <person name="Seah K. B. B."/>
        </authorList>
    </citation>
    <scope>NUCLEOTIDE SEQUENCE</scope>
    <source>
        <strain evidence="10">BECK_M6</strain>
    </source>
</reference>
<dbReference type="AlphaFoldDB" id="A0A450U6Y7"/>
<feature type="domain" description="Peptidase S8/S53" evidence="8">
    <location>
        <begin position="187"/>
        <end position="417"/>
    </location>
</feature>
<sequence length="625" mass="66299">MKKIIMLLASVLFLANLHAAAGDISEKISEDTVIIPNQYIVVFKDSAFSQPAASGIQSQSLATGESVRRFAERLMNEVDQNQFLVDNQTASATQGSTAESTAESTTPTVENRLGFVYEHALKGFSATLTPEALQFLEEQGLPEIEYIIPDGEVHANTLQYPTPSWGLDRIDQRDLPLDSTYDYSEMGSGVHVYVLDAGIRASHDEFAGRVGNGIDFIDNDDDPDDCHGHGTHVSGTIGGNRYGAAKNVILHGVRVLNCYGSGSYSGVIAGVDWVTAHHQIPAVANMSLGGGANQALDSAIAGSIARGVTYVVSAGNDDKDACSKSPARVPNAITVAATTSADQRSGFSNYGDCVDIFAPGSSITSAWHTSDTATATLSGTSMAAPHVAGVVALYLQSTPNTYPSAIAAVLSSNAIKDKVADVRSGSPNLLLYSFLDSINPEHSFVVLSNDHSSGRTGQYFNFHIDSVNAALGRNLISNEKLTIANLRTGKVDSAVFWTSPNGGSQGDGHGRWNSGAAPNQWQTGDVIQFVDHKRSFVVLSNNHSSGRTGQYFNFHVDSVNAALGRNLISNEKLTIANLRTGKVDSAVFWTSPNGGSQGDGHGRWNSGAAPNQWQTGDVIQFVDPS</sequence>
<dbReference type="PROSITE" id="PS00137">
    <property type="entry name" value="SUBTILASE_HIS"/>
    <property type="match status" value="1"/>
</dbReference>